<comment type="caution">
    <text evidence="2">The sequence shown here is derived from an EMBL/GenBank/DDBJ whole genome shotgun (WGS) entry which is preliminary data.</text>
</comment>
<dbReference type="VEuPathDB" id="AmoebaDB:EHI_076000"/>
<reference evidence="2 3" key="1">
    <citation type="submission" date="2016-05" db="EMBL/GenBank/DDBJ databases">
        <title>First whole genome sequencing of Entamoeba histolytica HM1:IMSS-clone-6.</title>
        <authorList>
            <person name="Mukherjee Avik.K."/>
            <person name="Izumyama S."/>
            <person name="Nakada-Tsukui K."/>
            <person name="Nozaki T."/>
        </authorList>
    </citation>
    <scope>NUCLEOTIDE SEQUENCE [LARGE SCALE GENOMIC DNA]</scope>
    <source>
        <strain evidence="2 3">HM1:IMSS clone 6</strain>
    </source>
</reference>
<evidence type="ECO:0000313" key="3">
    <source>
        <dbReference type="Proteomes" id="UP000078387"/>
    </source>
</evidence>
<sequence length="430" mass="49835">MEIVPLKCTICQQPIRLHQQLIYTLPSSITSVIASPPKDCITPPKKNDRSIRITTYLSPPSNYSSSFFNNSLSPTLSLHKSISSLQTSPASDPRKTDERPILTRSTSFLHSSYWKEKEVDKPIIADISQTPDFVKWQETWRHVLGINVPWCVNCWQRMYKETSEEFYQTGEEIVIERLHLNELRIAQNLDKQIEQELERVNSLQQELEELTQENECLQEITNLIEKDEEQFTKLLNQHYELINQTVFTGSASIHQMEKKVWTEVSKKLNKLQSKTVWDSLFKVEWMNEGVSLEGVDIILSIKTKNYISVQTAFGTIIHMIKILSQYSNIFLQKTCIDGFGYGKMSVSHKDFTNVNRSKFKNGLRTILTAFYEITSFLEETTSFELPYKISNCEFIQRISFIDVSNLSNWSIALKYFVIDISVTSNTIFSK</sequence>
<name>A0A5K1UF61_ENTHI</name>
<dbReference type="AlphaFoldDB" id="A0A5K1UF61"/>
<evidence type="ECO:0000256" key="1">
    <source>
        <dbReference type="SAM" id="Coils"/>
    </source>
</evidence>
<proteinExistence type="predicted"/>
<evidence type="ECO:0000313" key="2">
    <source>
        <dbReference type="EMBL" id="GAT97793.1"/>
    </source>
</evidence>
<evidence type="ECO:0008006" key="4">
    <source>
        <dbReference type="Google" id="ProtNLM"/>
    </source>
</evidence>
<dbReference type="Proteomes" id="UP000078387">
    <property type="component" value="Unassembled WGS sequence"/>
</dbReference>
<gene>
    <name evidence="2" type="ORF">CL6EHI_076000</name>
</gene>
<feature type="coiled-coil region" evidence="1">
    <location>
        <begin position="186"/>
        <end position="237"/>
    </location>
</feature>
<dbReference type="VEuPathDB" id="AmoebaDB:EHI8A_189830"/>
<dbReference type="EMBL" id="BDEQ01000001">
    <property type="protein sequence ID" value="GAT97793.1"/>
    <property type="molecule type" value="Genomic_DNA"/>
</dbReference>
<accession>A0A5K1UF61</accession>
<dbReference type="VEuPathDB" id="AmoebaDB:KM1_210670"/>
<dbReference type="OMA" id="NCVETEI"/>
<dbReference type="VEuPathDB" id="AmoebaDB:EHI7A_126670"/>
<keyword evidence="1" id="KW-0175">Coiled coil</keyword>
<organism evidence="2 3">
    <name type="scientific">Entamoeba histolytica</name>
    <dbReference type="NCBI Taxonomy" id="5759"/>
    <lineage>
        <taxon>Eukaryota</taxon>
        <taxon>Amoebozoa</taxon>
        <taxon>Evosea</taxon>
        <taxon>Archamoebae</taxon>
        <taxon>Mastigamoebida</taxon>
        <taxon>Entamoebidae</taxon>
        <taxon>Entamoeba</taxon>
    </lineage>
</organism>
<dbReference type="VEuPathDB" id="AmoebaDB:EHI5A_136330"/>
<protein>
    <recommendedName>
        <fullName evidence="4">Atg6 BARA domain-containing protein</fullName>
    </recommendedName>
</protein>